<comment type="caution">
    <text evidence="1">The sequence shown here is derived from an EMBL/GenBank/DDBJ whole genome shotgun (WGS) entry which is preliminary data.</text>
</comment>
<reference evidence="1 2" key="1">
    <citation type="submission" date="2019-06" db="EMBL/GenBank/DDBJ databases">
        <title>Draft genomes of female and male turbot (Scophthalmus maximus).</title>
        <authorList>
            <person name="Xu H."/>
            <person name="Xu X.-W."/>
            <person name="Shao C."/>
            <person name="Chen S."/>
        </authorList>
    </citation>
    <scope>NUCLEOTIDE SEQUENCE [LARGE SCALE GENOMIC DNA]</scope>
    <source>
        <strain evidence="1">Ysfricsl-2016a</strain>
        <tissue evidence="1">Blood</tissue>
    </source>
</reference>
<evidence type="ECO:0000313" key="2">
    <source>
        <dbReference type="Proteomes" id="UP000438429"/>
    </source>
</evidence>
<dbReference type="EMBL" id="VEVO01000019">
    <property type="protein sequence ID" value="KAF0026737.1"/>
    <property type="molecule type" value="Genomic_DNA"/>
</dbReference>
<sequence>MIKTTVLNVHAENLLTNLYRLRKDGAGVLENVSRNLVEKSERWSFYVYKHDDHDYDESRKMNMLTDDVVNHTQRLRLRRQFSPLLKVLRGNGEFVQKKQPKLNYFTRS</sequence>
<dbReference type="AlphaFoldDB" id="A0A6A4S196"/>
<protein>
    <submittedName>
        <fullName evidence="1">Uncharacterized protein</fullName>
    </submittedName>
</protein>
<name>A0A6A4S196_SCOMX</name>
<dbReference type="Proteomes" id="UP000438429">
    <property type="component" value="Unassembled WGS sequence"/>
</dbReference>
<organism evidence="1 2">
    <name type="scientific">Scophthalmus maximus</name>
    <name type="common">Turbot</name>
    <name type="synonym">Psetta maxima</name>
    <dbReference type="NCBI Taxonomy" id="52904"/>
    <lineage>
        <taxon>Eukaryota</taxon>
        <taxon>Metazoa</taxon>
        <taxon>Chordata</taxon>
        <taxon>Craniata</taxon>
        <taxon>Vertebrata</taxon>
        <taxon>Euteleostomi</taxon>
        <taxon>Actinopterygii</taxon>
        <taxon>Neopterygii</taxon>
        <taxon>Teleostei</taxon>
        <taxon>Neoteleostei</taxon>
        <taxon>Acanthomorphata</taxon>
        <taxon>Carangaria</taxon>
        <taxon>Pleuronectiformes</taxon>
        <taxon>Pleuronectoidei</taxon>
        <taxon>Scophthalmidae</taxon>
        <taxon>Scophthalmus</taxon>
    </lineage>
</organism>
<proteinExistence type="predicted"/>
<evidence type="ECO:0000313" key="1">
    <source>
        <dbReference type="EMBL" id="KAF0026737.1"/>
    </source>
</evidence>
<accession>A0A6A4S196</accession>
<gene>
    <name evidence="1" type="ORF">F2P81_021474</name>
</gene>